<feature type="modified residue" description="4-aspartylphosphate" evidence="3">
    <location>
        <position position="57"/>
    </location>
</feature>
<dbReference type="InterPro" id="IPR001789">
    <property type="entry name" value="Sig_transdc_resp-reg_receiver"/>
</dbReference>
<dbReference type="Pfam" id="PF00072">
    <property type="entry name" value="Response_reg"/>
    <property type="match status" value="1"/>
</dbReference>
<feature type="domain" description="HTH luxR-type" evidence="4">
    <location>
        <begin position="149"/>
        <end position="214"/>
    </location>
</feature>
<dbReference type="InterPro" id="IPR016032">
    <property type="entry name" value="Sig_transdc_resp-reg_C-effctor"/>
</dbReference>
<dbReference type="PROSITE" id="PS00622">
    <property type="entry name" value="HTH_LUXR_1"/>
    <property type="match status" value="1"/>
</dbReference>
<protein>
    <submittedName>
        <fullName evidence="6">Response regulator transcription factor</fullName>
    </submittedName>
</protein>
<dbReference type="RefSeq" id="WP_196078490.1">
    <property type="nucleotide sequence ID" value="NZ_JADPVI010000001.1"/>
</dbReference>
<evidence type="ECO:0000259" key="5">
    <source>
        <dbReference type="PROSITE" id="PS50110"/>
    </source>
</evidence>
<dbReference type="InterPro" id="IPR000792">
    <property type="entry name" value="Tscrpt_reg_LuxR_C"/>
</dbReference>
<feature type="domain" description="Response regulatory" evidence="5">
    <location>
        <begin position="6"/>
        <end position="122"/>
    </location>
</feature>
<dbReference type="PANTHER" id="PTHR43214:SF43">
    <property type="entry name" value="TWO-COMPONENT RESPONSE REGULATOR"/>
    <property type="match status" value="1"/>
</dbReference>
<dbReference type="SUPFAM" id="SSF46894">
    <property type="entry name" value="C-terminal effector domain of the bipartite response regulators"/>
    <property type="match status" value="1"/>
</dbReference>
<dbReference type="Pfam" id="PF00196">
    <property type="entry name" value="GerE"/>
    <property type="match status" value="1"/>
</dbReference>
<dbReference type="PROSITE" id="PS50043">
    <property type="entry name" value="HTH_LUXR_2"/>
    <property type="match status" value="1"/>
</dbReference>
<dbReference type="Proteomes" id="UP000660070">
    <property type="component" value="Unassembled WGS sequence"/>
</dbReference>
<keyword evidence="1 3" id="KW-0597">Phosphoprotein</keyword>
<dbReference type="PANTHER" id="PTHR43214">
    <property type="entry name" value="TWO-COMPONENT RESPONSE REGULATOR"/>
    <property type="match status" value="1"/>
</dbReference>
<dbReference type="SUPFAM" id="SSF52172">
    <property type="entry name" value="CheY-like"/>
    <property type="match status" value="1"/>
</dbReference>
<dbReference type="CDD" id="cd06170">
    <property type="entry name" value="LuxR_C_like"/>
    <property type="match status" value="1"/>
</dbReference>
<accession>A0ABS0F896</accession>
<dbReference type="InterPro" id="IPR058245">
    <property type="entry name" value="NreC/VraR/RcsB-like_REC"/>
</dbReference>
<sequence length="218" mass="24425">MTDIIKIILVDDHPIFLKGLRLMINECSQFKVIGEATNGQEFLELLTNLTPDLVLIDIKMPVMNGVDATKEAIEKYPDLKIMALTMFSDLKYLRLMAEAGASGFILKSIGKAELEFAINTLKIGKTYFSPQLLAEFAEFDPAQSSGIFLEDLNERLTERELDVLQYIVNGLSTQEIADKLFISKRTVEGHRANLIAKTATRNVVDLVIYAIRNKLAIV</sequence>
<dbReference type="EMBL" id="JADPVI010000001">
    <property type="protein sequence ID" value="MBF8455934.1"/>
    <property type="molecule type" value="Genomic_DNA"/>
</dbReference>
<organism evidence="6 7">
    <name type="scientific">Kaistella gelatinilytica</name>
    <dbReference type="NCBI Taxonomy" id="2787636"/>
    <lineage>
        <taxon>Bacteria</taxon>
        <taxon>Pseudomonadati</taxon>
        <taxon>Bacteroidota</taxon>
        <taxon>Flavobacteriia</taxon>
        <taxon>Flavobacteriales</taxon>
        <taxon>Weeksellaceae</taxon>
        <taxon>Chryseobacterium group</taxon>
        <taxon>Kaistella</taxon>
    </lineage>
</organism>
<evidence type="ECO:0000256" key="1">
    <source>
        <dbReference type="ARBA" id="ARBA00022553"/>
    </source>
</evidence>
<dbReference type="SMART" id="SM00421">
    <property type="entry name" value="HTH_LUXR"/>
    <property type="match status" value="1"/>
</dbReference>
<evidence type="ECO:0000259" key="4">
    <source>
        <dbReference type="PROSITE" id="PS50043"/>
    </source>
</evidence>
<proteinExistence type="predicted"/>
<reference evidence="6 7" key="1">
    <citation type="submission" date="2020-11" db="EMBL/GenBank/DDBJ databases">
        <title>Kaistella gelatinilytica sp. nov., a flavobacterium isolated from Antarctic Soil.</title>
        <authorList>
            <person name="Li J."/>
        </authorList>
    </citation>
    <scope>NUCLEOTIDE SEQUENCE [LARGE SCALE GENOMIC DNA]</scope>
    <source>
        <strain evidence="6 7">G5-32</strain>
    </source>
</reference>
<keyword evidence="2" id="KW-0238">DNA-binding</keyword>
<dbReference type="PRINTS" id="PR00038">
    <property type="entry name" value="HTHLUXR"/>
</dbReference>
<evidence type="ECO:0000313" key="6">
    <source>
        <dbReference type="EMBL" id="MBF8455934.1"/>
    </source>
</evidence>
<gene>
    <name evidence="6" type="ORF">IV494_01965</name>
</gene>
<name>A0ABS0F896_9FLAO</name>
<dbReference type="InterPro" id="IPR039420">
    <property type="entry name" value="WalR-like"/>
</dbReference>
<comment type="caution">
    <text evidence="6">The sequence shown here is derived from an EMBL/GenBank/DDBJ whole genome shotgun (WGS) entry which is preliminary data.</text>
</comment>
<evidence type="ECO:0000313" key="7">
    <source>
        <dbReference type="Proteomes" id="UP000660070"/>
    </source>
</evidence>
<dbReference type="InterPro" id="IPR011006">
    <property type="entry name" value="CheY-like_superfamily"/>
</dbReference>
<dbReference type="CDD" id="cd17535">
    <property type="entry name" value="REC_NarL-like"/>
    <property type="match status" value="1"/>
</dbReference>
<evidence type="ECO:0000256" key="2">
    <source>
        <dbReference type="ARBA" id="ARBA00023125"/>
    </source>
</evidence>
<dbReference type="PROSITE" id="PS50110">
    <property type="entry name" value="RESPONSE_REGULATORY"/>
    <property type="match status" value="1"/>
</dbReference>
<evidence type="ECO:0000256" key="3">
    <source>
        <dbReference type="PROSITE-ProRule" id="PRU00169"/>
    </source>
</evidence>
<dbReference type="Gene3D" id="3.40.50.2300">
    <property type="match status" value="1"/>
</dbReference>
<dbReference type="SMART" id="SM00448">
    <property type="entry name" value="REC"/>
    <property type="match status" value="1"/>
</dbReference>
<keyword evidence="7" id="KW-1185">Reference proteome</keyword>